<organism evidence="1 2">
    <name type="scientific">Winogradskyella eximia</name>
    <dbReference type="NCBI Taxonomy" id="262006"/>
    <lineage>
        <taxon>Bacteria</taxon>
        <taxon>Pseudomonadati</taxon>
        <taxon>Bacteroidota</taxon>
        <taxon>Flavobacteriia</taxon>
        <taxon>Flavobacteriales</taxon>
        <taxon>Flavobacteriaceae</taxon>
        <taxon>Winogradskyella</taxon>
    </lineage>
</organism>
<proteinExistence type="predicted"/>
<dbReference type="RefSeq" id="WP_262510793.1">
    <property type="nucleotide sequence ID" value="NZ_CANKZP010000001.1"/>
</dbReference>
<comment type="caution">
    <text evidence="1">The sequence shown here is derived from an EMBL/GenBank/DDBJ whole genome shotgun (WGS) entry which is preliminary data.</text>
</comment>
<gene>
    <name evidence="1" type="ORF">DFQ10_101219</name>
</gene>
<dbReference type="AlphaFoldDB" id="A0A3D9HAE3"/>
<sequence>MKINSNLPEPTLHENEEFSILENTLELVSNVLKLAKKVFML</sequence>
<name>A0A3D9HAE3_9FLAO</name>
<dbReference type="Proteomes" id="UP000256980">
    <property type="component" value="Unassembled WGS sequence"/>
</dbReference>
<evidence type="ECO:0000313" key="2">
    <source>
        <dbReference type="Proteomes" id="UP000256980"/>
    </source>
</evidence>
<keyword evidence="2" id="KW-1185">Reference proteome</keyword>
<dbReference type="EMBL" id="QRDV01000001">
    <property type="protein sequence ID" value="RED46449.1"/>
    <property type="molecule type" value="Genomic_DNA"/>
</dbReference>
<reference evidence="1 2" key="1">
    <citation type="submission" date="2018-07" db="EMBL/GenBank/DDBJ databases">
        <title>Genomic Encyclopedia of Type Strains, Phase III (KMG-III): the genomes of soil and plant-associated and newly described type strains.</title>
        <authorList>
            <person name="Whitman W."/>
        </authorList>
    </citation>
    <scope>NUCLEOTIDE SEQUENCE [LARGE SCALE GENOMIC DNA]</scope>
    <source>
        <strain evidence="1 2">CECT 7946</strain>
    </source>
</reference>
<accession>A0A3D9HAE3</accession>
<evidence type="ECO:0000313" key="1">
    <source>
        <dbReference type="EMBL" id="RED46449.1"/>
    </source>
</evidence>
<protein>
    <submittedName>
        <fullName evidence="1">Uncharacterized protein</fullName>
    </submittedName>
</protein>